<feature type="compositionally biased region" description="Pro residues" evidence="1">
    <location>
        <begin position="256"/>
        <end position="273"/>
    </location>
</feature>
<keyword evidence="4" id="KW-1185">Reference proteome</keyword>
<evidence type="ECO:0000313" key="3">
    <source>
        <dbReference type="EMBL" id="WSD16093.1"/>
    </source>
</evidence>
<dbReference type="InterPro" id="IPR029030">
    <property type="entry name" value="Caspase-like_dom_sf"/>
</dbReference>
<evidence type="ECO:0000313" key="4">
    <source>
        <dbReference type="Proteomes" id="UP001340816"/>
    </source>
</evidence>
<dbReference type="NCBIfam" id="NF047832">
    <property type="entry name" value="caspase_w_EACC1"/>
    <property type="match status" value="1"/>
</dbReference>
<dbReference type="SUPFAM" id="SSF52129">
    <property type="entry name" value="Caspase-like"/>
    <property type="match status" value="1"/>
</dbReference>
<sequence>MRLPDSKKSRIVLIGSARYESPDLQDVPAIENNLMELRRVSTSDSTGIISPENCTALINPKDQPTVGKLVTEAAEQAEDLLLIYYAGHGLLSLNRHELFLATGGTIAGSKLPFTGVDYSHIRDACLESRARTRVVILDCCYSGRAIPDTLSTTDQDSAFLGQVQVAGTYVMTASPGHAVAKAHPGARYTAFTGELLRILNEGIADGDELLTLNAIYKQLYGSLRASGNPIPRQQTTENSDVMALARNYAHNRLEAPPKPSPPMVTPRPSPMESPTPLSSTSFIPDEVIQIPSVPRTLADREALIGSRPPKWDYLLYASSLHLGMESLNGKWSQYSAGRSSRSRRMSVAQLCHYVDASLEKLQQITHRVGECLTQELQDRAFERPAGKEDPQLVMRMASNLVGVYEDYMDWAMASRGIIAPHKTARLIEMTALIADPPIRQVKAFMEQYISEMDALNDRYATSEIASVGIDLTLEIELDKKVLDDFLTERTNLS</sequence>
<dbReference type="Pfam" id="PF00656">
    <property type="entry name" value="Peptidase_C14"/>
    <property type="match status" value="1"/>
</dbReference>
<protein>
    <submittedName>
        <fullName evidence="3">Caspase family protein</fullName>
    </submittedName>
</protein>
<dbReference type="RefSeq" id="WP_326759904.1">
    <property type="nucleotide sequence ID" value="NZ_CP109135.1"/>
</dbReference>
<dbReference type="InterPro" id="IPR011600">
    <property type="entry name" value="Pept_C14_caspase"/>
</dbReference>
<feature type="domain" description="Peptidase C14 caspase" evidence="2">
    <location>
        <begin position="66"/>
        <end position="214"/>
    </location>
</feature>
<reference evidence="3 4" key="1">
    <citation type="submission" date="2022-10" db="EMBL/GenBank/DDBJ databases">
        <title>The complete genomes of actinobacterial strains from the NBC collection.</title>
        <authorList>
            <person name="Joergensen T.S."/>
            <person name="Alvarez Arevalo M."/>
            <person name="Sterndorff E.B."/>
            <person name="Faurdal D."/>
            <person name="Vuksanovic O."/>
            <person name="Mourched A.-S."/>
            <person name="Charusanti P."/>
            <person name="Shaw S."/>
            <person name="Blin K."/>
            <person name="Weber T."/>
        </authorList>
    </citation>
    <scope>NUCLEOTIDE SEQUENCE [LARGE SCALE GENOMIC DNA]</scope>
    <source>
        <strain evidence="3 4">NBC 01752</strain>
    </source>
</reference>
<gene>
    <name evidence="3" type="ORF">OHB35_24150</name>
</gene>
<feature type="region of interest" description="Disordered" evidence="1">
    <location>
        <begin position="252"/>
        <end position="280"/>
    </location>
</feature>
<accession>A0ABZ1HBX3</accession>
<evidence type="ECO:0000256" key="1">
    <source>
        <dbReference type="SAM" id="MobiDB-lite"/>
    </source>
</evidence>
<name>A0ABZ1HBX3_STRPH</name>
<organism evidence="3 4">
    <name type="scientific">Streptomyces phaeochromogenes</name>
    <dbReference type="NCBI Taxonomy" id="1923"/>
    <lineage>
        <taxon>Bacteria</taxon>
        <taxon>Bacillati</taxon>
        <taxon>Actinomycetota</taxon>
        <taxon>Actinomycetes</taxon>
        <taxon>Kitasatosporales</taxon>
        <taxon>Streptomycetaceae</taxon>
        <taxon>Streptomyces</taxon>
        <taxon>Streptomyces phaeochromogenes group</taxon>
    </lineage>
</organism>
<evidence type="ECO:0000259" key="2">
    <source>
        <dbReference type="Pfam" id="PF00656"/>
    </source>
</evidence>
<dbReference type="Gene3D" id="3.40.50.1460">
    <property type="match status" value="1"/>
</dbReference>
<dbReference type="EMBL" id="CP109135">
    <property type="protein sequence ID" value="WSD16093.1"/>
    <property type="molecule type" value="Genomic_DNA"/>
</dbReference>
<proteinExistence type="predicted"/>
<dbReference type="Proteomes" id="UP001340816">
    <property type="component" value="Chromosome"/>
</dbReference>